<dbReference type="AlphaFoldDB" id="A0A1J5Q4F1"/>
<name>A0A1J5Q4F1_9ZZZZ</name>
<reference evidence="2" key="1">
    <citation type="submission" date="2016-10" db="EMBL/GenBank/DDBJ databases">
        <title>Sequence of Gallionella enrichment culture.</title>
        <authorList>
            <person name="Poehlein A."/>
            <person name="Muehling M."/>
            <person name="Daniel R."/>
        </authorList>
    </citation>
    <scope>NUCLEOTIDE SEQUENCE</scope>
</reference>
<evidence type="ECO:0000256" key="1">
    <source>
        <dbReference type="SAM" id="MobiDB-lite"/>
    </source>
</evidence>
<protein>
    <submittedName>
        <fullName evidence="2">Uncharacterized protein</fullName>
    </submittedName>
</protein>
<proteinExistence type="predicted"/>
<sequence>MRELTLAKASGADREQVRITSTDTWKDGDSNERANERG</sequence>
<dbReference type="EMBL" id="MLJW01001380">
    <property type="protein sequence ID" value="OIQ78550.1"/>
    <property type="molecule type" value="Genomic_DNA"/>
</dbReference>
<organism evidence="2">
    <name type="scientific">mine drainage metagenome</name>
    <dbReference type="NCBI Taxonomy" id="410659"/>
    <lineage>
        <taxon>unclassified sequences</taxon>
        <taxon>metagenomes</taxon>
        <taxon>ecological metagenomes</taxon>
    </lineage>
</organism>
<comment type="caution">
    <text evidence="2">The sequence shown here is derived from an EMBL/GenBank/DDBJ whole genome shotgun (WGS) entry which is preliminary data.</text>
</comment>
<evidence type="ECO:0000313" key="2">
    <source>
        <dbReference type="EMBL" id="OIQ78550.1"/>
    </source>
</evidence>
<gene>
    <name evidence="2" type="ORF">GALL_397450</name>
</gene>
<feature type="compositionally biased region" description="Basic and acidic residues" evidence="1">
    <location>
        <begin position="24"/>
        <end position="38"/>
    </location>
</feature>
<feature type="compositionally biased region" description="Basic and acidic residues" evidence="1">
    <location>
        <begin position="1"/>
        <end position="17"/>
    </location>
</feature>
<feature type="region of interest" description="Disordered" evidence="1">
    <location>
        <begin position="1"/>
        <end position="38"/>
    </location>
</feature>
<accession>A0A1J5Q4F1</accession>